<keyword evidence="5" id="KW-1133">Transmembrane helix</keyword>
<name>A0A5C6TRI3_9SPHN</name>
<dbReference type="InterPro" id="IPR000462">
    <property type="entry name" value="CDP-OH_P_trans"/>
</dbReference>
<keyword evidence="3 5" id="KW-0472">Membrane</keyword>
<protein>
    <submittedName>
        <fullName evidence="6">CDP-alcohol phosphatidyltransferase family protein</fullName>
    </submittedName>
</protein>
<accession>A0A5C6TRI3</accession>
<dbReference type="InterPro" id="IPR043130">
    <property type="entry name" value="CDP-OH_PTrfase_TM_dom"/>
</dbReference>
<dbReference type="GO" id="GO:0016780">
    <property type="term" value="F:phosphotransferase activity, for other substituted phosphate groups"/>
    <property type="evidence" value="ECO:0007669"/>
    <property type="project" value="InterPro"/>
</dbReference>
<comment type="subcellular location">
    <subcellularLocation>
        <location evidence="1">Membrane</location>
    </subcellularLocation>
</comment>
<evidence type="ECO:0000256" key="5">
    <source>
        <dbReference type="SAM" id="Phobius"/>
    </source>
</evidence>
<evidence type="ECO:0000256" key="3">
    <source>
        <dbReference type="ARBA" id="ARBA00023136"/>
    </source>
</evidence>
<dbReference type="AlphaFoldDB" id="A0A5C6TRI3"/>
<dbReference type="GO" id="GO:0008654">
    <property type="term" value="P:phospholipid biosynthetic process"/>
    <property type="evidence" value="ECO:0007669"/>
    <property type="project" value="InterPro"/>
</dbReference>
<dbReference type="PANTHER" id="PTHR10414">
    <property type="entry name" value="ETHANOLAMINEPHOSPHOTRANSFERASE"/>
    <property type="match status" value="1"/>
</dbReference>
<comment type="similarity">
    <text evidence="4">Belongs to the CDP-alcohol phosphatidyltransferase class-I family.</text>
</comment>
<organism evidence="6 7">
    <name type="scientific">Allosphingosinicella ginsenosidimutans</name>
    <dbReference type="NCBI Taxonomy" id="1176539"/>
    <lineage>
        <taxon>Bacteria</taxon>
        <taxon>Pseudomonadati</taxon>
        <taxon>Pseudomonadota</taxon>
        <taxon>Alphaproteobacteria</taxon>
        <taxon>Sphingomonadales</taxon>
        <taxon>Sphingomonadaceae</taxon>
        <taxon>Allosphingosinicella</taxon>
    </lineage>
</organism>
<evidence type="ECO:0000256" key="2">
    <source>
        <dbReference type="ARBA" id="ARBA00022679"/>
    </source>
</evidence>
<keyword evidence="2 4" id="KW-0808">Transferase</keyword>
<feature type="transmembrane region" description="Helical" evidence="5">
    <location>
        <begin position="306"/>
        <end position="331"/>
    </location>
</feature>
<feature type="transmembrane region" description="Helical" evidence="5">
    <location>
        <begin position="169"/>
        <end position="192"/>
    </location>
</feature>
<evidence type="ECO:0000313" key="6">
    <source>
        <dbReference type="EMBL" id="TXC62849.1"/>
    </source>
</evidence>
<dbReference type="Proteomes" id="UP000321249">
    <property type="component" value="Unassembled WGS sequence"/>
</dbReference>
<keyword evidence="7" id="KW-1185">Reference proteome</keyword>
<dbReference type="GO" id="GO:0016020">
    <property type="term" value="C:membrane"/>
    <property type="evidence" value="ECO:0007669"/>
    <property type="project" value="UniProtKB-SubCell"/>
</dbReference>
<evidence type="ECO:0000256" key="1">
    <source>
        <dbReference type="ARBA" id="ARBA00004370"/>
    </source>
</evidence>
<dbReference type="PANTHER" id="PTHR10414:SF37">
    <property type="entry name" value="BB IN A BOXCAR, ISOFORM C"/>
    <property type="match status" value="1"/>
</dbReference>
<dbReference type="Gene3D" id="1.20.120.1760">
    <property type="match status" value="1"/>
</dbReference>
<dbReference type="Pfam" id="PF01066">
    <property type="entry name" value="CDP-OH_P_transf"/>
    <property type="match status" value="1"/>
</dbReference>
<reference evidence="6 7" key="1">
    <citation type="journal article" date="2015" name="J. Microbiol.">
        <title>Sphingosinicella ginsenosidimutans sp. nov., with ginsenoside converting activity.</title>
        <authorList>
            <person name="Kim J.K."/>
            <person name="Kang M.S."/>
            <person name="Park S.C."/>
            <person name="Kim K.M."/>
            <person name="Choi K."/>
            <person name="Yoon M.H."/>
            <person name="Im W.T."/>
        </authorList>
    </citation>
    <scope>NUCLEOTIDE SEQUENCE [LARGE SCALE GENOMIC DNA]</scope>
    <source>
        <strain evidence="6 7">BS-11</strain>
    </source>
</reference>
<evidence type="ECO:0000313" key="7">
    <source>
        <dbReference type="Proteomes" id="UP000321249"/>
    </source>
</evidence>
<comment type="caution">
    <text evidence="6">The sequence shown here is derived from an EMBL/GenBank/DDBJ whole genome shotgun (WGS) entry which is preliminary data.</text>
</comment>
<dbReference type="RefSeq" id="WP_147042236.1">
    <property type="nucleotide sequence ID" value="NZ_BAABIR010000002.1"/>
</dbReference>
<dbReference type="InterPro" id="IPR014472">
    <property type="entry name" value="CHOPT"/>
</dbReference>
<keyword evidence="5" id="KW-0812">Transmembrane</keyword>
<dbReference type="InterPro" id="IPR048254">
    <property type="entry name" value="CDP_ALCOHOL_P_TRANSF_CS"/>
</dbReference>
<gene>
    <name evidence="6" type="ORF">FRZ32_03710</name>
</gene>
<dbReference type="EMBL" id="VOQQ01000001">
    <property type="protein sequence ID" value="TXC62849.1"/>
    <property type="molecule type" value="Genomic_DNA"/>
</dbReference>
<proteinExistence type="inferred from homology"/>
<evidence type="ECO:0000256" key="4">
    <source>
        <dbReference type="RuleBase" id="RU003750"/>
    </source>
</evidence>
<dbReference type="OrthoDB" id="8541463at2"/>
<dbReference type="PROSITE" id="PS00379">
    <property type="entry name" value="CDP_ALCOHOL_P_TRANSF"/>
    <property type="match status" value="1"/>
</dbReference>
<sequence length="358" mass="39632">MSLVVTPIGDNPTRMWGLTARRRLERIAARMGARLGEGGEIQVNLAYAFDPAWLRLIAARPGAVVTKDGVSVLANGVDARAAMEGKGALPADAEIIAQETFGDIVNDELRKREQPFMERLTPDSVAGLEEISYRASYKGVTDLLTKYLWPRWAFHLTRLAARIGLSPNMVTSIGAVLCAVATACFWFGHYWAGMASGLVFMVLDTVDGKLARCTITSSKWGEAFDHGIDLVHPLVWWYAWGVGLESYGRPLDPPTFWTVMIALAAGYIVQRLIEGAFIASFGMHIHVWRKVDSDFRLITARRNPNMVILFVATLAMRPDIGLVAVAVWTVLSCLFHLVRLAQAYALRWRGGAVRSWLE</sequence>